<dbReference type="EMBL" id="RWIC01002517">
    <property type="protein sequence ID" value="TKC33661.1"/>
    <property type="molecule type" value="Genomic_DNA"/>
</dbReference>
<dbReference type="GO" id="GO:0046982">
    <property type="term" value="F:protein heterodimerization activity"/>
    <property type="evidence" value="ECO:0007669"/>
    <property type="project" value="InterPro"/>
</dbReference>
<comment type="similarity">
    <text evidence="1">Belongs to the histone H2A family.</text>
</comment>
<comment type="subunit">
    <text evidence="1">The nucleosome is a histone octamer containing two molecules each of H2A, H2B, H3 and H4 assembled in one H3-H4 heterotetramer and two H2A-H2B heterodimers. The octamer wraps approximately 147 bp of DNA.</text>
</comment>
<keyword evidence="1" id="KW-0238">DNA-binding</keyword>
<dbReference type="SMART" id="SM00414">
    <property type="entry name" value="H2A"/>
    <property type="match status" value="1"/>
</dbReference>
<dbReference type="CDD" id="cd00074">
    <property type="entry name" value="HFD_H2A"/>
    <property type="match status" value="1"/>
</dbReference>
<dbReference type="Proteomes" id="UP000308365">
    <property type="component" value="Unassembled WGS sequence"/>
</dbReference>
<accession>A0A4U1EC47</accession>
<feature type="non-terminal residue" evidence="3">
    <location>
        <position position="1"/>
    </location>
</feature>
<protein>
    <recommendedName>
        <fullName evidence="1">Histone H2A</fullName>
    </recommendedName>
</protein>
<keyword evidence="1" id="KW-0544">Nucleosome core</keyword>
<dbReference type="GO" id="GO:0003677">
    <property type="term" value="F:DNA binding"/>
    <property type="evidence" value="ECO:0007669"/>
    <property type="project" value="UniProtKB-KW"/>
</dbReference>
<reference evidence="4" key="1">
    <citation type="journal article" date="2019" name="IScience">
        <title>Narwhal Genome Reveals Long-Term Low Genetic Diversity despite Current Large Abundance Size.</title>
        <authorList>
            <person name="Westbury M.V."/>
            <person name="Petersen B."/>
            <person name="Garde E."/>
            <person name="Heide-Jorgensen M.P."/>
            <person name="Lorenzen E.D."/>
        </authorList>
    </citation>
    <scope>NUCLEOTIDE SEQUENCE [LARGE SCALE GENOMIC DNA]</scope>
</reference>
<gene>
    <name evidence="3" type="ORF">EI555_006510</name>
</gene>
<dbReference type="InterPro" id="IPR002119">
    <property type="entry name" value="Histone_H2A"/>
</dbReference>
<feature type="region of interest" description="Disordered" evidence="2">
    <location>
        <begin position="217"/>
        <end position="261"/>
    </location>
</feature>
<dbReference type="PRINTS" id="PR00620">
    <property type="entry name" value="HISTONEH2A"/>
</dbReference>
<evidence type="ECO:0000256" key="1">
    <source>
        <dbReference type="RuleBase" id="RU003767"/>
    </source>
</evidence>
<evidence type="ECO:0000313" key="3">
    <source>
        <dbReference type="EMBL" id="TKC33661.1"/>
    </source>
</evidence>
<dbReference type="SUPFAM" id="SSF47113">
    <property type="entry name" value="Histone-fold"/>
    <property type="match status" value="1"/>
</dbReference>
<dbReference type="InterPro" id="IPR009072">
    <property type="entry name" value="Histone-fold"/>
</dbReference>
<feature type="compositionally biased region" description="Basic residues" evidence="2">
    <location>
        <begin position="120"/>
        <end position="133"/>
    </location>
</feature>
<evidence type="ECO:0000256" key="2">
    <source>
        <dbReference type="SAM" id="MobiDB-lite"/>
    </source>
</evidence>
<dbReference type="PANTHER" id="PTHR23430">
    <property type="entry name" value="HISTONE H2A"/>
    <property type="match status" value="1"/>
</dbReference>
<dbReference type="GO" id="GO:0000786">
    <property type="term" value="C:nucleosome"/>
    <property type="evidence" value="ECO:0007669"/>
    <property type="project" value="UniProtKB-KW"/>
</dbReference>
<proteinExistence type="inferred from homology"/>
<name>A0A4U1EC47_MONMO</name>
<comment type="caution">
    <text evidence="3">The sequence shown here is derived from an EMBL/GenBank/DDBJ whole genome shotgun (WGS) entry which is preliminary data.</text>
</comment>
<dbReference type="GO" id="GO:0005634">
    <property type="term" value="C:nucleus"/>
    <property type="evidence" value="ECO:0007669"/>
    <property type="project" value="UniProtKB-SubCell"/>
</dbReference>
<evidence type="ECO:0000313" key="4">
    <source>
        <dbReference type="Proteomes" id="UP000308365"/>
    </source>
</evidence>
<dbReference type="AlphaFoldDB" id="A0A4U1EC47"/>
<keyword evidence="1" id="KW-0539">Nucleus</keyword>
<keyword evidence="1" id="KW-0158">Chromosome</keyword>
<feature type="compositionally biased region" description="Pro residues" evidence="2">
    <location>
        <begin position="219"/>
        <end position="235"/>
    </location>
</feature>
<feature type="non-terminal residue" evidence="3">
    <location>
        <position position="291"/>
    </location>
</feature>
<organism evidence="3 4">
    <name type="scientific">Monodon monoceros</name>
    <name type="common">Narwhal</name>
    <name type="synonym">Ceratodon monodon</name>
    <dbReference type="NCBI Taxonomy" id="40151"/>
    <lineage>
        <taxon>Eukaryota</taxon>
        <taxon>Metazoa</taxon>
        <taxon>Chordata</taxon>
        <taxon>Craniata</taxon>
        <taxon>Vertebrata</taxon>
        <taxon>Euteleostomi</taxon>
        <taxon>Mammalia</taxon>
        <taxon>Eutheria</taxon>
        <taxon>Laurasiatheria</taxon>
        <taxon>Artiodactyla</taxon>
        <taxon>Whippomorpha</taxon>
        <taxon>Cetacea</taxon>
        <taxon>Odontoceti</taxon>
        <taxon>Monodontidae</taxon>
        <taxon>Monodon</taxon>
    </lineage>
</organism>
<comment type="subcellular location">
    <subcellularLocation>
        <location evidence="1">Nucleus</location>
    </subcellularLocation>
</comment>
<dbReference type="GO" id="GO:0030527">
    <property type="term" value="F:structural constituent of chromatin"/>
    <property type="evidence" value="ECO:0007669"/>
    <property type="project" value="InterPro"/>
</dbReference>
<sequence>RQRLPGPVEERLLAAGHGQLAPGRVRQTLLCAQLATQLAELLAGLRHIRLPQEPLLQLVAHLAVARQEVPGLRPEARTAAQAGRGSRHVRRLGTSGRTDATHRRARPSQKARPTASMPGKRGRRGSPGRRSRTARAELSFSVSHMERLLREGHYAQCLSSSAPVYLVAIIQYLAARVLELARHEAQNSVRRRLTPELVDLAAHSNTLLSDLFRTITPSPRWPRPSPSCPTTPGSPAPRGAAIRRQARSPTDHTARAAPACPPPLAQSLRVNKVFQETPCVCFTHLAWEVVV</sequence>
<dbReference type="Gene3D" id="1.10.20.10">
    <property type="entry name" value="Histone, subunit A"/>
    <property type="match status" value="1"/>
</dbReference>
<feature type="region of interest" description="Disordered" evidence="2">
    <location>
        <begin position="73"/>
        <end position="137"/>
    </location>
</feature>